<evidence type="ECO:0000313" key="2">
    <source>
        <dbReference type="Proteomes" id="UP000029273"/>
    </source>
</evidence>
<sequence>MGIEAENEEKALEKAANAFDEGTIWDDTPEMPLLYDEFEEIKGGYLEFNIESAVEAFPKPDASVIQMKQDNQARTACRMLVEAFEQSKIDVDDMPSSLSEALIDVYAIACQAIGAKG</sequence>
<comment type="caution">
    <text evidence="1">The sequence shown here is derived from an EMBL/GenBank/DDBJ whole genome shotgun (WGS) entry which is preliminary data.</text>
</comment>
<reference evidence="1 2" key="1">
    <citation type="journal article" date="2014" name="Genome Announc.">
        <title>Draft Genome Sequence of the Iron-Oxidizing, Acidophilic, and Halotolerant 'Thiobacillus prosperus' Type Strain DSM 5130.</title>
        <authorList>
            <person name="Ossandon F.J."/>
            <person name="Cardenas J.P."/>
            <person name="Corbett M."/>
            <person name="Quatrini R."/>
            <person name="Holmes D.S."/>
            <person name="Watkin E."/>
        </authorList>
    </citation>
    <scope>NUCLEOTIDE SEQUENCE [LARGE SCALE GENOMIC DNA]</scope>
    <source>
        <strain evidence="1 2">DSM 5130</strain>
    </source>
</reference>
<evidence type="ECO:0000313" key="1">
    <source>
        <dbReference type="EMBL" id="OBS08936.1"/>
    </source>
</evidence>
<dbReference type="EMBL" id="JQSG02000004">
    <property type="protein sequence ID" value="OBS08936.1"/>
    <property type="molecule type" value="Genomic_DNA"/>
</dbReference>
<organism evidence="1 2">
    <name type="scientific">Acidihalobacter prosperus</name>
    <dbReference type="NCBI Taxonomy" id="160660"/>
    <lineage>
        <taxon>Bacteria</taxon>
        <taxon>Pseudomonadati</taxon>
        <taxon>Pseudomonadota</taxon>
        <taxon>Gammaproteobacteria</taxon>
        <taxon>Chromatiales</taxon>
        <taxon>Ectothiorhodospiraceae</taxon>
        <taxon>Acidihalobacter</taxon>
    </lineage>
</organism>
<accession>A0A1A6C302</accession>
<dbReference type="AlphaFoldDB" id="A0A1A6C302"/>
<gene>
    <name evidence="1" type="ORF">Thpro_022053</name>
</gene>
<protein>
    <submittedName>
        <fullName evidence="1">Uncharacterized protein</fullName>
    </submittedName>
</protein>
<dbReference type="Proteomes" id="UP000029273">
    <property type="component" value="Unassembled WGS sequence"/>
</dbReference>
<proteinExistence type="predicted"/>
<keyword evidence="2" id="KW-1185">Reference proteome</keyword>
<name>A0A1A6C302_9GAMM</name>